<comment type="similarity">
    <text evidence="1">Belongs to the PspA/Vipp/IM30 family.</text>
</comment>
<dbReference type="InterPro" id="IPR007157">
    <property type="entry name" value="PspA_VIPP1"/>
</dbReference>
<accession>A0A0A7FY58</accession>
<dbReference type="PANTHER" id="PTHR31088:SF6">
    <property type="entry name" value="PHAGE SHOCK PROTEIN A"/>
    <property type="match status" value="1"/>
</dbReference>
<dbReference type="HOGENOM" id="CLU_056466_3_3_9"/>
<dbReference type="RefSeq" id="WP_039315477.1">
    <property type="nucleotide sequence ID" value="NZ_CP006905.1"/>
</dbReference>
<dbReference type="EMBL" id="CP006905">
    <property type="protein sequence ID" value="AIY83825.1"/>
    <property type="molecule type" value="Genomic_DNA"/>
</dbReference>
<dbReference type="Pfam" id="PF04012">
    <property type="entry name" value="PspA_IM30"/>
    <property type="match status" value="1"/>
</dbReference>
<dbReference type="OrthoDB" id="9779630at2"/>
<dbReference type="Proteomes" id="UP000030635">
    <property type="component" value="Chromosome"/>
</dbReference>
<gene>
    <name evidence="3" type="ORF">U729_2472</name>
</gene>
<evidence type="ECO:0000313" key="4">
    <source>
        <dbReference type="Proteomes" id="UP000030635"/>
    </source>
</evidence>
<evidence type="ECO:0000256" key="2">
    <source>
        <dbReference type="SAM" id="Coils"/>
    </source>
</evidence>
<keyword evidence="4" id="KW-1185">Reference proteome</keyword>
<proteinExistence type="inferred from homology"/>
<feature type="coiled-coil region" evidence="2">
    <location>
        <begin position="19"/>
        <end position="74"/>
    </location>
</feature>
<feature type="coiled-coil region" evidence="2">
    <location>
        <begin position="101"/>
        <end position="142"/>
    </location>
</feature>
<organism evidence="3 4">
    <name type="scientific">Clostridium baratii str. Sullivan</name>
    <dbReference type="NCBI Taxonomy" id="1415775"/>
    <lineage>
        <taxon>Bacteria</taxon>
        <taxon>Bacillati</taxon>
        <taxon>Bacillota</taxon>
        <taxon>Clostridia</taxon>
        <taxon>Eubacteriales</taxon>
        <taxon>Clostridiaceae</taxon>
        <taxon>Clostridium</taxon>
    </lineage>
</organism>
<reference evidence="3 4" key="1">
    <citation type="journal article" date="2015" name="Infect. Genet. Evol.">
        <title>Genomic sequences of six botulinum neurotoxin-producing strains representing three clostridial species illustrate the mobility and diversity of botulinum neurotoxin genes.</title>
        <authorList>
            <person name="Smith T.J."/>
            <person name="Hill K.K."/>
            <person name="Xie G."/>
            <person name="Foley B.T."/>
            <person name="Williamson C.H."/>
            <person name="Foster J.T."/>
            <person name="Johnson S.L."/>
            <person name="Chertkov O."/>
            <person name="Teshima H."/>
            <person name="Gibbons H.S."/>
            <person name="Johnsky L.A."/>
            <person name="Karavis M.A."/>
            <person name="Smith L.A."/>
        </authorList>
    </citation>
    <scope>NUCLEOTIDE SEQUENCE [LARGE SCALE GENOMIC DNA]</scope>
    <source>
        <strain evidence="3 4">Sullivan</strain>
    </source>
</reference>
<dbReference type="AlphaFoldDB" id="A0A0A7FY58"/>
<evidence type="ECO:0000256" key="1">
    <source>
        <dbReference type="ARBA" id="ARBA00043985"/>
    </source>
</evidence>
<dbReference type="KEGG" id="cbv:U729_2472"/>
<protein>
    <submittedName>
        <fullName evidence="3">PspA/IM30 family protein</fullName>
    </submittedName>
</protein>
<dbReference type="PANTHER" id="PTHR31088">
    <property type="entry name" value="MEMBRANE-ASSOCIATED PROTEIN VIPP1, CHLOROPLASTIC"/>
    <property type="match status" value="1"/>
</dbReference>
<dbReference type="eggNOG" id="COG1842">
    <property type="taxonomic scope" value="Bacteria"/>
</dbReference>
<keyword evidence="2" id="KW-0175">Coiled coil</keyword>
<evidence type="ECO:0000313" key="3">
    <source>
        <dbReference type="EMBL" id="AIY83825.1"/>
    </source>
</evidence>
<sequence length="216" mass="24823">MGVFNRISNMFKAKANSALDDLENPIELLDQKIRDMEESLNKAKISSAQIFGNLKNTEKAMEKSKELSKDYDEKVKLAMSKNNEELAKKALRLKLDEDKKYESLKKSYEEQSVKAKALKDNLIKLQEEIDKTRSYRDEASARLNNANASKQINEIMANVQTKKNSINLDDIERKISKEESYAEGLSDLKTPSLDDEFEALNETSLDEELEKYRNNN</sequence>
<name>A0A0A7FY58_9CLOT</name>
<dbReference type="STRING" id="1561.NPD11_566"/>